<evidence type="ECO:0000313" key="2">
    <source>
        <dbReference type="EMBL" id="SPC09200.1"/>
    </source>
</evidence>
<proteinExistence type="predicted"/>
<accession>A0A7Z7J8M4</accession>
<sequence length="279" mass="28188">MPQLPPFAPTRSLQVVEARLARRTRVKRLVLALGAGAVALLALVPAASHAQAPVVDANPAPATPAAPATAAPAPAPGSTMAPTPGVATPPATTVPPAATVPPATTVPPAATMPPAAEPAPGIAAPATAAPPPTASPMPAPTGTPPAVPAPPPVAAPAQPRPPLTVPPAPPARDAMVQRQAGQVAYICGGVAEDEQVALQSQARKYNMSLLFTQGARGEYLSDVDVKLMRGGREVASFVADGPRCLLKAPSGTYNVRATYQGRTKTMTVSTNSKNAQMRW</sequence>
<protein>
    <submittedName>
        <fullName evidence="2">Uncharacterized protein</fullName>
    </submittedName>
</protein>
<comment type="caution">
    <text evidence="2">The sequence shown here is derived from an EMBL/GenBank/DDBJ whole genome shotgun (WGS) entry which is preliminary data.</text>
</comment>
<feature type="compositionally biased region" description="Pro residues" evidence="1">
    <location>
        <begin position="128"/>
        <end position="170"/>
    </location>
</feature>
<reference evidence="2" key="1">
    <citation type="submission" date="2018-01" db="EMBL/GenBank/DDBJ databases">
        <authorList>
            <person name="Clerissi C."/>
        </authorList>
    </citation>
    <scope>NUCLEOTIDE SEQUENCE [LARGE SCALE GENOMIC DNA]</scope>
    <source>
        <strain evidence="2">Cupriavidus taiwanensis STM 6021</strain>
    </source>
</reference>
<dbReference type="InterPro" id="IPR006311">
    <property type="entry name" value="TAT_signal"/>
</dbReference>
<name>A0A7Z7J8M4_9BURK</name>
<evidence type="ECO:0000256" key="1">
    <source>
        <dbReference type="SAM" id="MobiDB-lite"/>
    </source>
</evidence>
<dbReference type="AlphaFoldDB" id="A0A7Z7J8M4"/>
<dbReference type="PROSITE" id="PS51318">
    <property type="entry name" value="TAT"/>
    <property type="match status" value="1"/>
</dbReference>
<dbReference type="Proteomes" id="UP000257139">
    <property type="component" value="Chromosome CBM2594_a"/>
</dbReference>
<organism evidence="2">
    <name type="scientific">Cupriavidus taiwanensis</name>
    <dbReference type="NCBI Taxonomy" id="164546"/>
    <lineage>
        <taxon>Bacteria</taxon>
        <taxon>Pseudomonadati</taxon>
        <taxon>Pseudomonadota</taxon>
        <taxon>Betaproteobacteria</taxon>
        <taxon>Burkholderiales</taxon>
        <taxon>Burkholderiaceae</taxon>
        <taxon>Cupriavidus</taxon>
    </lineage>
</organism>
<feature type="region of interest" description="Disordered" evidence="1">
    <location>
        <begin position="60"/>
        <end position="172"/>
    </location>
</feature>
<dbReference type="EMBL" id="OGUU01000008">
    <property type="protein sequence ID" value="SPC09200.1"/>
    <property type="molecule type" value="Genomic_DNA"/>
</dbReference>
<dbReference type="RefSeq" id="WP_025582711.1">
    <property type="nucleotide sequence ID" value="NZ_LT976859.1"/>
</dbReference>
<feature type="compositionally biased region" description="Low complexity" evidence="1">
    <location>
        <begin position="60"/>
        <end position="127"/>
    </location>
</feature>
<gene>
    <name evidence="2" type="ORF">CBM2594_A40523</name>
</gene>